<dbReference type="EMBL" id="CP045121">
    <property type="protein sequence ID" value="QIN79371.1"/>
    <property type="molecule type" value="Genomic_DNA"/>
</dbReference>
<dbReference type="Pfam" id="PF16640">
    <property type="entry name" value="Big_3_5"/>
    <property type="match status" value="1"/>
</dbReference>
<dbReference type="PANTHER" id="PTHR36842">
    <property type="entry name" value="PROTEIN TOLB HOMOLOG"/>
    <property type="match status" value="1"/>
</dbReference>
<dbReference type="InterPro" id="IPR032109">
    <property type="entry name" value="Big_3_5"/>
</dbReference>
<protein>
    <recommendedName>
        <fullName evidence="2">Bacterial Ig-like domain-containing protein</fullName>
    </recommendedName>
</protein>
<dbReference type="PANTHER" id="PTHR36842:SF1">
    <property type="entry name" value="PROTEIN TOLB"/>
    <property type="match status" value="1"/>
</dbReference>
<dbReference type="SUPFAM" id="SSF69304">
    <property type="entry name" value="Tricorn protease N-terminal domain"/>
    <property type="match status" value="1"/>
</dbReference>
<dbReference type="Gene3D" id="2.120.10.30">
    <property type="entry name" value="TolB, C-terminal domain"/>
    <property type="match status" value="2"/>
</dbReference>
<dbReference type="InterPro" id="IPR027618">
    <property type="entry name" value="Beta_prop_Msarc"/>
</dbReference>
<gene>
    <name evidence="3" type="ORF">GBA65_13575</name>
</gene>
<accession>A0A6G8PYS9</accession>
<evidence type="ECO:0000259" key="2">
    <source>
        <dbReference type="Pfam" id="PF16640"/>
    </source>
</evidence>
<reference evidence="3 4" key="1">
    <citation type="submission" date="2019-10" db="EMBL/GenBank/DDBJ databases">
        <title>Rubrobacter sp nov SCSIO 52915 isolated from a deep-sea sediment in the South China Sea.</title>
        <authorList>
            <person name="Chen R.W."/>
        </authorList>
    </citation>
    <scope>NUCLEOTIDE SEQUENCE [LARGE SCALE GENOMIC DNA]</scope>
    <source>
        <strain evidence="3 4">SCSIO 52915</strain>
    </source>
</reference>
<dbReference type="AlphaFoldDB" id="A0A6G8PYS9"/>
<feature type="region of interest" description="Disordered" evidence="1">
    <location>
        <begin position="117"/>
        <end position="140"/>
    </location>
</feature>
<evidence type="ECO:0000256" key="1">
    <source>
        <dbReference type="SAM" id="MobiDB-lite"/>
    </source>
</evidence>
<dbReference type="GO" id="GO:0005975">
    <property type="term" value="P:carbohydrate metabolic process"/>
    <property type="evidence" value="ECO:0007669"/>
    <property type="project" value="UniProtKB-ARBA"/>
</dbReference>
<dbReference type="Proteomes" id="UP000502706">
    <property type="component" value="Chromosome"/>
</dbReference>
<sequence length="671" mass="70806">MRMGAISEVGKQRLEVRRGVPAPPHFTPGFSFEGRSTVSPRRGSLLSSRYARSLVAAACLMLVCIASPMGLSRSAGALPEAEGFAVATTSRDQLHPDVNGGVAVWEDRRDGNSDVYGRSVPDGEEFQISGAPGDQREPKIDGNLVVWEDRRDGNPDVYGYDLSTRQEFRITESPSDERKPDVYGNLVVWEDNRNGDWDVYGYDLSTRQEREIAATSPGNKRNVAISGHTVVWQDDRRGIGHSDVYAKNLSNGEEFSVSTDPSFKDQPAISGSTVVWRQEGPNNYDIFGRDLAAGEAFQVTTNTADQYSPVVSGHLVVWVDGRNGNADIYAKDLSTGREFPVSTGAGSQETPAVDGETILWEDQRASDPNYGTWDVRGSTVDLAPAAPPGATAAGRLGGVDLRWTANGESDLAGYNLYRAASPDGAYEKLNPDALISATSYADATAPKRAVSHYRITAVDKAGNESAPAVAHGTSFAVPELSLAPNVSVTNYVGSVILSGRLTSNGTPIADEQVILEQKPVGAGSFGPVPGGSLTTRADGTFSLSNVKLAQNTEYRARFAGRPGAALAPYASASKMVSVRAVVTLSTSATVLRSGQAVTLSGAVAPKHAGTIKLTIKRNGASIATRYASLNSGLYRLAYTPPAAGSYSVVASFGGDADHAGGTSAARGFGVS</sequence>
<dbReference type="NCBIfam" id="TIGR04275">
    <property type="entry name" value="beta_prop_Msarc"/>
    <property type="match status" value="4"/>
</dbReference>
<keyword evidence="4" id="KW-1185">Reference proteome</keyword>
<feature type="domain" description="Bacterial Ig-like" evidence="2">
    <location>
        <begin position="585"/>
        <end position="666"/>
    </location>
</feature>
<organism evidence="3 4">
    <name type="scientific">Rubrobacter marinus</name>
    <dbReference type="NCBI Taxonomy" id="2653852"/>
    <lineage>
        <taxon>Bacteria</taxon>
        <taxon>Bacillati</taxon>
        <taxon>Actinomycetota</taxon>
        <taxon>Rubrobacteria</taxon>
        <taxon>Rubrobacterales</taxon>
        <taxon>Rubrobacteraceae</taxon>
        <taxon>Rubrobacter</taxon>
    </lineage>
</organism>
<dbReference type="InterPro" id="IPR013783">
    <property type="entry name" value="Ig-like_fold"/>
</dbReference>
<name>A0A6G8PYS9_9ACTN</name>
<dbReference type="InterPro" id="IPR011042">
    <property type="entry name" value="6-blade_b-propeller_TolB-like"/>
</dbReference>
<dbReference type="KEGG" id="rmar:GBA65_13575"/>
<dbReference type="Gene3D" id="2.60.40.10">
    <property type="entry name" value="Immunoglobulins"/>
    <property type="match status" value="2"/>
</dbReference>
<evidence type="ECO:0000313" key="4">
    <source>
        <dbReference type="Proteomes" id="UP000502706"/>
    </source>
</evidence>
<proteinExistence type="predicted"/>
<evidence type="ECO:0000313" key="3">
    <source>
        <dbReference type="EMBL" id="QIN79371.1"/>
    </source>
</evidence>